<dbReference type="SUPFAM" id="SSF53098">
    <property type="entry name" value="Ribonuclease H-like"/>
    <property type="match status" value="1"/>
</dbReference>
<proteinExistence type="predicted"/>
<organism evidence="3 4">
    <name type="scientific">Lactuca saligna</name>
    <name type="common">Willowleaf lettuce</name>
    <dbReference type="NCBI Taxonomy" id="75948"/>
    <lineage>
        <taxon>Eukaryota</taxon>
        <taxon>Viridiplantae</taxon>
        <taxon>Streptophyta</taxon>
        <taxon>Embryophyta</taxon>
        <taxon>Tracheophyta</taxon>
        <taxon>Spermatophyta</taxon>
        <taxon>Magnoliopsida</taxon>
        <taxon>eudicotyledons</taxon>
        <taxon>Gunneridae</taxon>
        <taxon>Pentapetalae</taxon>
        <taxon>asterids</taxon>
        <taxon>campanulids</taxon>
        <taxon>Asterales</taxon>
        <taxon>Asteraceae</taxon>
        <taxon>Cichorioideae</taxon>
        <taxon>Cichorieae</taxon>
        <taxon>Lactucinae</taxon>
        <taxon>Lactuca</taxon>
    </lineage>
</organism>
<accession>A0AA35Z8V8</accession>
<dbReference type="GO" id="GO:0008408">
    <property type="term" value="F:3'-5' exonuclease activity"/>
    <property type="evidence" value="ECO:0007669"/>
    <property type="project" value="TreeGrafter"/>
</dbReference>
<keyword evidence="2" id="KW-0378">Hydrolase</keyword>
<dbReference type="GO" id="GO:0005737">
    <property type="term" value="C:cytoplasm"/>
    <property type="evidence" value="ECO:0007669"/>
    <property type="project" value="TreeGrafter"/>
</dbReference>
<dbReference type="EMBL" id="OX465081">
    <property type="protein sequence ID" value="CAI9287779.1"/>
    <property type="molecule type" value="Genomic_DNA"/>
</dbReference>
<gene>
    <name evidence="3" type="ORF">LSALG_LOCUS27120</name>
</gene>
<keyword evidence="4" id="KW-1185">Reference proteome</keyword>
<name>A0AA35Z8V8_LACSI</name>
<evidence type="ECO:0000256" key="1">
    <source>
        <dbReference type="ARBA" id="ARBA00022722"/>
    </source>
</evidence>
<dbReference type="InterPro" id="IPR012337">
    <property type="entry name" value="RNaseH-like_sf"/>
</dbReference>
<sequence length="134" mass="15560">MAPMHHTTHIKNVSFYEHNIFNAATKDPHYVTAWISKGTENINDHHLIIGLDTEWRASFYEHNIFNAATKDPHYVTTWISKGTEDINEHHLIIGLDTEWRASFRRGGENRIAILQLCVGHRCLIFQTIHAPYMP</sequence>
<dbReference type="Proteomes" id="UP001177003">
    <property type="component" value="Chromosome 5"/>
</dbReference>
<dbReference type="InterPro" id="IPR051132">
    <property type="entry name" value="3-5_Exonuclease_domain"/>
</dbReference>
<evidence type="ECO:0000313" key="4">
    <source>
        <dbReference type="Proteomes" id="UP001177003"/>
    </source>
</evidence>
<dbReference type="Gene3D" id="3.30.420.10">
    <property type="entry name" value="Ribonuclease H-like superfamily/Ribonuclease H"/>
    <property type="match status" value="1"/>
</dbReference>
<protein>
    <submittedName>
        <fullName evidence="3">Uncharacterized protein</fullName>
    </submittedName>
</protein>
<dbReference type="GO" id="GO:0003676">
    <property type="term" value="F:nucleic acid binding"/>
    <property type="evidence" value="ECO:0007669"/>
    <property type="project" value="InterPro"/>
</dbReference>
<dbReference type="PANTHER" id="PTHR13620:SF105">
    <property type="entry name" value="OS01G0737700 PROTEIN"/>
    <property type="match status" value="1"/>
</dbReference>
<reference evidence="3" key="1">
    <citation type="submission" date="2023-04" db="EMBL/GenBank/DDBJ databases">
        <authorList>
            <person name="Vijverberg K."/>
            <person name="Xiong W."/>
            <person name="Schranz E."/>
        </authorList>
    </citation>
    <scope>NUCLEOTIDE SEQUENCE</scope>
</reference>
<dbReference type="GO" id="GO:0005634">
    <property type="term" value="C:nucleus"/>
    <property type="evidence" value="ECO:0007669"/>
    <property type="project" value="TreeGrafter"/>
</dbReference>
<dbReference type="InterPro" id="IPR036397">
    <property type="entry name" value="RNaseH_sf"/>
</dbReference>
<evidence type="ECO:0000313" key="3">
    <source>
        <dbReference type="EMBL" id="CAI9287779.1"/>
    </source>
</evidence>
<keyword evidence="1" id="KW-0540">Nuclease</keyword>
<dbReference type="PANTHER" id="PTHR13620">
    <property type="entry name" value="3-5 EXONUCLEASE"/>
    <property type="match status" value="1"/>
</dbReference>
<evidence type="ECO:0000256" key="2">
    <source>
        <dbReference type="ARBA" id="ARBA00022801"/>
    </source>
</evidence>
<dbReference type="AlphaFoldDB" id="A0AA35Z8V8"/>